<gene>
    <name evidence="3" type="ORF">N1028_06870</name>
</gene>
<feature type="chain" id="PRO_5041457716" evidence="2">
    <location>
        <begin position="25"/>
        <end position="175"/>
    </location>
</feature>
<organism evidence="3 4">
    <name type="scientific">Herbiconiux oxytropis</name>
    <dbReference type="NCBI Taxonomy" id="2970915"/>
    <lineage>
        <taxon>Bacteria</taxon>
        <taxon>Bacillati</taxon>
        <taxon>Actinomycetota</taxon>
        <taxon>Actinomycetes</taxon>
        <taxon>Micrococcales</taxon>
        <taxon>Microbacteriaceae</taxon>
        <taxon>Herbiconiux</taxon>
    </lineage>
</organism>
<feature type="compositionally biased region" description="Pro residues" evidence="1">
    <location>
        <begin position="61"/>
        <end position="73"/>
    </location>
</feature>
<dbReference type="PROSITE" id="PS51257">
    <property type="entry name" value="PROKAR_LIPOPROTEIN"/>
    <property type="match status" value="1"/>
</dbReference>
<feature type="region of interest" description="Disordered" evidence="1">
    <location>
        <begin position="33"/>
        <end position="75"/>
    </location>
</feature>
<evidence type="ECO:0000256" key="1">
    <source>
        <dbReference type="SAM" id="MobiDB-lite"/>
    </source>
</evidence>
<protein>
    <submittedName>
        <fullName evidence="3">Uncharacterized protein</fullName>
    </submittedName>
</protein>
<proteinExistence type="predicted"/>
<dbReference type="AlphaFoldDB" id="A0AA42BTW7"/>
<keyword evidence="4" id="KW-1185">Reference proteome</keyword>
<evidence type="ECO:0000256" key="2">
    <source>
        <dbReference type="SAM" id="SignalP"/>
    </source>
</evidence>
<reference evidence="3" key="1">
    <citation type="submission" date="2022-08" db="EMBL/GenBank/DDBJ databases">
        <authorList>
            <person name="Deng Y."/>
            <person name="Han X.-F."/>
            <person name="Zhang Y.-Q."/>
        </authorList>
    </citation>
    <scope>NUCLEOTIDE SEQUENCE</scope>
    <source>
        <strain evidence="3">CPCC 203407</strain>
    </source>
</reference>
<feature type="compositionally biased region" description="Low complexity" evidence="1">
    <location>
        <begin position="33"/>
        <end position="60"/>
    </location>
</feature>
<feature type="signal peptide" evidence="2">
    <location>
        <begin position="1"/>
        <end position="24"/>
    </location>
</feature>
<accession>A0AA42BTW7</accession>
<name>A0AA42BTW7_9MICO</name>
<dbReference type="EMBL" id="JANLCK010000003">
    <property type="protein sequence ID" value="MCS5725616.1"/>
    <property type="molecule type" value="Genomic_DNA"/>
</dbReference>
<dbReference type="RefSeq" id="WP_259526149.1">
    <property type="nucleotide sequence ID" value="NZ_JANLCK010000003.1"/>
</dbReference>
<sequence length="175" mass="16879">MARKTLLRATVSSFIALAATVSLAGCIGGGDVTPSSSPTATVTSPPSATPTPTRSASPTPTVAPTPTPTPSPTAAPITGVSVEILSTSYDPSAGSISVAGIVGDLVSETGVCIATATQDAATASAQSPGVPGPSMTYCSDLTIALPAGAAGTWTVELAYADSSHSGSASTSLVLE</sequence>
<dbReference type="Proteomes" id="UP001165587">
    <property type="component" value="Unassembled WGS sequence"/>
</dbReference>
<comment type="caution">
    <text evidence="3">The sequence shown here is derived from an EMBL/GenBank/DDBJ whole genome shotgun (WGS) entry which is preliminary data.</text>
</comment>
<evidence type="ECO:0000313" key="3">
    <source>
        <dbReference type="EMBL" id="MCS5725616.1"/>
    </source>
</evidence>
<keyword evidence="2" id="KW-0732">Signal</keyword>
<evidence type="ECO:0000313" key="4">
    <source>
        <dbReference type="Proteomes" id="UP001165587"/>
    </source>
</evidence>